<evidence type="ECO:0000256" key="2">
    <source>
        <dbReference type="SAM" id="Phobius"/>
    </source>
</evidence>
<dbReference type="EMBL" id="JBHTBH010000002">
    <property type="protein sequence ID" value="MFC7327385.1"/>
    <property type="molecule type" value="Genomic_DNA"/>
</dbReference>
<feature type="region of interest" description="Disordered" evidence="1">
    <location>
        <begin position="176"/>
        <end position="208"/>
    </location>
</feature>
<keyword evidence="2" id="KW-0472">Membrane</keyword>
<comment type="caution">
    <text evidence="4">The sequence shown here is derived from an EMBL/GenBank/DDBJ whole genome shotgun (WGS) entry which is preliminary data.</text>
</comment>
<dbReference type="RefSeq" id="WP_379869645.1">
    <property type="nucleotide sequence ID" value="NZ_JBHTBH010000002.1"/>
</dbReference>
<dbReference type="InterPro" id="IPR014529">
    <property type="entry name" value="UCP026631"/>
</dbReference>
<dbReference type="PANTHER" id="PTHR34473">
    <property type="entry name" value="UPF0699 TRANSMEMBRANE PROTEIN YDBS"/>
    <property type="match status" value="1"/>
</dbReference>
<feature type="domain" description="YdbS-like PH" evidence="3">
    <location>
        <begin position="84"/>
        <end position="163"/>
    </location>
</feature>
<feature type="transmembrane region" description="Helical" evidence="2">
    <location>
        <begin position="273"/>
        <end position="299"/>
    </location>
</feature>
<evidence type="ECO:0000259" key="3">
    <source>
        <dbReference type="Pfam" id="PF03703"/>
    </source>
</evidence>
<feature type="transmembrane region" description="Helical" evidence="2">
    <location>
        <begin position="67"/>
        <end position="87"/>
    </location>
</feature>
<sequence>MTEPEHDRSVEAAPPVPPDGVPAHSPEPEYRLSALTMVTAPVRYLRSFVVPIVVALVAGGFDPWALGSSGAAVAGMFVVAFVNWRTVRYQVGAERLEIRRGLIGRSRRTIPLERIRGVDVTSTLLHRLLGLAVVRIEAAAGGRVAEEGKLDAVTLTEAERLRRVLLHRRAVLGGAPAADAGPTAATSAEGASPDPAEHAEPSEPAPGDTEYFRMPRAWYLYAMLSLGYLLTPFAALAAFVGFVAQVLSDLDLDVDSPAAVGAAEWLLDGGTTLAIALLAGTLLVLVLLMPIFAVASYAINNWGFTLRRRDSALVTERGLFTRRSATLEHRRIRGHALRDNPLERWRGAVRLRAIVTGLGDAASAAALLPTGPRDRVDAIVEQALTPYRGALAPHPPAARTRRLVRAVGPFALAGAVALAGRVYWLAAILAVLAALGVLLGLDRYRALGHGFDGHQVSVRSGSLRREQAVLRRDAVIGWRWRQTLFQRRAGLATLQIAVGAGGGTYDAVDAGFGTSVAFAADVTPALLRPFLVEGGGEGSADAPAPSARTAGPETGG</sequence>
<keyword evidence="2" id="KW-1133">Transmembrane helix</keyword>
<evidence type="ECO:0000313" key="4">
    <source>
        <dbReference type="EMBL" id="MFC7327385.1"/>
    </source>
</evidence>
<proteinExistence type="predicted"/>
<reference evidence="5" key="1">
    <citation type="journal article" date="2019" name="Int. J. Syst. Evol. Microbiol.">
        <title>The Global Catalogue of Microorganisms (GCM) 10K type strain sequencing project: providing services to taxonomists for standard genome sequencing and annotation.</title>
        <authorList>
            <consortium name="The Broad Institute Genomics Platform"/>
            <consortium name="The Broad Institute Genome Sequencing Center for Infectious Disease"/>
            <person name="Wu L."/>
            <person name="Ma J."/>
        </authorList>
    </citation>
    <scope>NUCLEOTIDE SEQUENCE [LARGE SCALE GENOMIC DNA]</scope>
    <source>
        <strain evidence="5">CGMCC 4.7382</strain>
    </source>
</reference>
<dbReference type="Proteomes" id="UP001596540">
    <property type="component" value="Unassembled WGS sequence"/>
</dbReference>
<protein>
    <submittedName>
        <fullName evidence="4">PH domain-containing protein</fullName>
    </submittedName>
</protein>
<gene>
    <name evidence="4" type="ORF">ACFQRF_06480</name>
</gene>
<feature type="transmembrane region" description="Helical" evidence="2">
    <location>
        <begin position="44"/>
        <end position="61"/>
    </location>
</feature>
<feature type="compositionally biased region" description="Basic and acidic residues" evidence="1">
    <location>
        <begin position="1"/>
        <end position="10"/>
    </location>
</feature>
<feature type="domain" description="YdbS-like PH" evidence="3">
    <location>
        <begin position="444"/>
        <end position="504"/>
    </location>
</feature>
<dbReference type="Pfam" id="PF03703">
    <property type="entry name" value="bPH_2"/>
    <property type="match status" value="3"/>
</dbReference>
<evidence type="ECO:0000313" key="5">
    <source>
        <dbReference type="Proteomes" id="UP001596540"/>
    </source>
</evidence>
<feature type="compositionally biased region" description="Low complexity" evidence="1">
    <location>
        <begin position="176"/>
        <end position="194"/>
    </location>
</feature>
<keyword evidence="2" id="KW-0812">Transmembrane</keyword>
<dbReference type="PANTHER" id="PTHR34473:SF2">
    <property type="entry name" value="UPF0699 TRANSMEMBRANE PROTEIN YDBT"/>
    <property type="match status" value="1"/>
</dbReference>
<dbReference type="InterPro" id="IPR005182">
    <property type="entry name" value="YdbS-like_PH"/>
</dbReference>
<feature type="region of interest" description="Disordered" evidence="1">
    <location>
        <begin position="536"/>
        <end position="556"/>
    </location>
</feature>
<dbReference type="PIRSF" id="PIRSF026631">
    <property type="entry name" value="UCP026631"/>
    <property type="match status" value="1"/>
</dbReference>
<feature type="domain" description="YdbS-like PH" evidence="3">
    <location>
        <begin position="304"/>
        <end position="367"/>
    </location>
</feature>
<evidence type="ECO:0000256" key="1">
    <source>
        <dbReference type="SAM" id="MobiDB-lite"/>
    </source>
</evidence>
<keyword evidence="5" id="KW-1185">Reference proteome</keyword>
<name>A0ABW2KDP9_9ACTN</name>
<feature type="transmembrane region" description="Helical" evidence="2">
    <location>
        <begin position="218"/>
        <end position="244"/>
    </location>
</feature>
<accession>A0ABW2KDP9</accession>
<organism evidence="4 5">
    <name type="scientific">Marinactinospora rubrisoli</name>
    <dbReference type="NCBI Taxonomy" id="2715399"/>
    <lineage>
        <taxon>Bacteria</taxon>
        <taxon>Bacillati</taxon>
        <taxon>Actinomycetota</taxon>
        <taxon>Actinomycetes</taxon>
        <taxon>Streptosporangiales</taxon>
        <taxon>Nocardiopsidaceae</taxon>
        <taxon>Marinactinospora</taxon>
    </lineage>
</organism>
<feature type="region of interest" description="Disordered" evidence="1">
    <location>
        <begin position="1"/>
        <end position="25"/>
    </location>
</feature>
<feature type="transmembrane region" description="Helical" evidence="2">
    <location>
        <begin position="425"/>
        <end position="441"/>
    </location>
</feature>